<comment type="function">
    <text evidence="8">This protein is part of the stalk that links CF(0) to CF(1). It either transmits conformational changes from CF(0) to CF(1) or is implicated in proton conduction.</text>
</comment>
<proteinExistence type="inferred from homology"/>
<evidence type="ECO:0000313" key="9">
    <source>
        <dbReference type="EMBL" id="MFC3228292.1"/>
    </source>
</evidence>
<keyword evidence="2 8" id="KW-0813">Transport</keyword>
<evidence type="ECO:0000256" key="2">
    <source>
        <dbReference type="ARBA" id="ARBA00022448"/>
    </source>
</evidence>
<comment type="caution">
    <text evidence="9">The sequence shown here is derived from an EMBL/GenBank/DDBJ whole genome shotgun (WGS) entry which is preliminary data.</text>
</comment>
<organism evidence="9 10">
    <name type="scientific">Marinibaculum pumilum</name>
    <dbReference type="NCBI Taxonomy" id="1766165"/>
    <lineage>
        <taxon>Bacteria</taxon>
        <taxon>Pseudomonadati</taxon>
        <taxon>Pseudomonadota</taxon>
        <taxon>Alphaproteobacteria</taxon>
        <taxon>Rhodospirillales</taxon>
        <taxon>Rhodospirillaceae</taxon>
        <taxon>Marinibaculum</taxon>
    </lineage>
</organism>
<dbReference type="HAMAP" id="MF_01416">
    <property type="entry name" value="ATP_synth_delta_bact"/>
    <property type="match status" value="1"/>
</dbReference>
<dbReference type="RefSeq" id="WP_379901272.1">
    <property type="nucleotide sequence ID" value="NZ_JBHRTR010000028.1"/>
</dbReference>
<gene>
    <name evidence="8" type="primary">atpH</name>
    <name evidence="9" type="ORF">ACFOGJ_13690</name>
</gene>
<evidence type="ECO:0000256" key="5">
    <source>
        <dbReference type="ARBA" id="ARBA00023136"/>
    </source>
</evidence>
<keyword evidence="8" id="KW-1003">Cell membrane</keyword>
<evidence type="ECO:0000256" key="8">
    <source>
        <dbReference type="HAMAP-Rule" id="MF_01416"/>
    </source>
</evidence>
<reference evidence="10" key="1">
    <citation type="journal article" date="2019" name="Int. J. Syst. Evol. Microbiol.">
        <title>The Global Catalogue of Microorganisms (GCM) 10K type strain sequencing project: providing services to taxonomists for standard genome sequencing and annotation.</title>
        <authorList>
            <consortium name="The Broad Institute Genomics Platform"/>
            <consortium name="The Broad Institute Genome Sequencing Center for Infectious Disease"/>
            <person name="Wu L."/>
            <person name="Ma J."/>
        </authorList>
    </citation>
    <scope>NUCLEOTIDE SEQUENCE [LARGE SCALE GENOMIC DNA]</scope>
    <source>
        <strain evidence="10">KCTC 42964</strain>
    </source>
</reference>
<evidence type="ECO:0000256" key="1">
    <source>
        <dbReference type="ARBA" id="ARBA00004370"/>
    </source>
</evidence>
<keyword evidence="7 8" id="KW-0066">ATP synthesis</keyword>
<evidence type="ECO:0000256" key="7">
    <source>
        <dbReference type="ARBA" id="ARBA00023310"/>
    </source>
</evidence>
<evidence type="ECO:0000313" key="10">
    <source>
        <dbReference type="Proteomes" id="UP001595528"/>
    </source>
</evidence>
<name>A0ABV7L129_9PROT</name>
<dbReference type="InterPro" id="IPR020781">
    <property type="entry name" value="ATPase_OSCP/d_CS"/>
</dbReference>
<evidence type="ECO:0000256" key="3">
    <source>
        <dbReference type="ARBA" id="ARBA00022781"/>
    </source>
</evidence>
<accession>A0ABV7L129</accession>
<comment type="similarity">
    <text evidence="8">Belongs to the ATPase delta chain family.</text>
</comment>
<dbReference type="Proteomes" id="UP001595528">
    <property type="component" value="Unassembled WGS sequence"/>
</dbReference>
<dbReference type="PANTHER" id="PTHR11910">
    <property type="entry name" value="ATP SYNTHASE DELTA CHAIN"/>
    <property type="match status" value="1"/>
</dbReference>
<dbReference type="InterPro" id="IPR026015">
    <property type="entry name" value="ATP_synth_OSCP/delta_N_sf"/>
</dbReference>
<dbReference type="EMBL" id="JBHRTR010000028">
    <property type="protein sequence ID" value="MFC3228292.1"/>
    <property type="molecule type" value="Genomic_DNA"/>
</dbReference>
<dbReference type="NCBIfam" id="NF004406">
    <property type="entry name" value="PRK05758.3-2"/>
    <property type="match status" value="1"/>
</dbReference>
<keyword evidence="10" id="KW-1185">Reference proteome</keyword>
<dbReference type="NCBIfam" id="NF004402">
    <property type="entry name" value="PRK05758.2-2"/>
    <property type="match status" value="1"/>
</dbReference>
<keyword evidence="6 8" id="KW-0139">CF(1)</keyword>
<dbReference type="PROSITE" id="PS00389">
    <property type="entry name" value="ATPASE_DELTA"/>
    <property type="match status" value="1"/>
</dbReference>
<comment type="subcellular location">
    <subcellularLocation>
        <location evidence="8">Cell membrane</location>
        <topology evidence="8">Peripheral membrane protein</topology>
    </subcellularLocation>
    <subcellularLocation>
        <location evidence="1">Membrane</location>
    </subcellularLocation>
</comment>
<keyword evidence="3 8" id="KW-0375">Hydrogen ion transport</keyword>
<dbReference type="PRINTS" id="PR00125">
    <property type="entry name" value="ATPASEDELTA"/>
</dbReference>
<sequence>MAAVSTSATGGSAVSGISGRYATALFELAVDNGQLDAVAADLAGIEQMLAESDDLVRLIRSPLLGRDDQARGIGAVLERAGCGDLVRRFAGVLAQNRRLFVLPKAIQDFRTLLARHRGETIAEVVSASPLADAQLEQIRKALSQAAGRDVVMNTKVDEALIGGLVVKLGSRMIDGSVRSKLKNLQLAMKGVG</sequence>
<evidence type="ECO:0000256" key="6">
    <source>
        <dbReference type="ARBA" id="ARBA00023196"/>
    </source>
</evidence>
<dbReference type="Gene3D" id="1.10.520.20">
    <property type="entry name" value="N-terminal domain of the delta subunit of the F1F0-ATP synthase"/>
    <property type="match status" value="1"/>
</dbReference>
<dbReference type="NCBIfam" id="TIGR01145">
    <property type="entry name" value="ATP_synt_delta"/>
    <property type="match status" value="1"/>
</dbReference>
<evidence type="ECO:0000256" key="4">
    <source>
        <dbReference type="ARBA" id="ARBA00023065"/>
    </source>
</evidence>
<dbReference type="SUPFAM" id="SSF47928">
    <property type="entry name" value="N-terminal domain of the delta subunit of the F1F0-ATP synthase"/>
    <property type="match status" value="1"/>
</dbReference>
<protein>
    <recommendedName>
        <fullName evidence="8">ATP synthase subunit delta</fullName>
    </recommendedName>
    <alternativeName>
        <fullName evidence="8">ATP synthase F(1) sector subunit delta</fullName>
    </alternativeName>
    <alternativeName>
        <fullName evidence="8">F-type ATPase subunit delta</fullName>
        <shortName evidence="8">F-ATPase subunit delta</shortName>
    </alternativeName>
</protein>
<dbReference type="InterPro" id="IPR000711">
    <property type="entry name" value="ATPase_OSCP/dsu"/>
</dbReference>
<keyword evidence="4 8" id="KW-0406">Ion transport</keyword>
<keyword evidence="5 8" id="KW-0472">Membrane</keyword>
<comment type="function">
    <text evidence="8">F(1)F(0) ATP synthase produces ATP from ADP in the presence of a proton or sodium gradient. F-type ATPases consist of two structural domains, F(1) containing the extramembraneous catalytic core and F(0) containing the membrane proton channel, linked together by a central stalk and a peripheral stalk. During catalysis, ATP synthesis in the catalytic domain of F(1) is coupled via a rotary mechanism of the central stalk subunits to proton translocation.</text>
</comment>
<dbReference type="Pfam" id="PF00213">
    <property type="entry name" value="OSCP"/>
    <property type="match status" value="1"/>
</dbReference>